<proteinExistence type="predicted"/>
<keyword evidence="1" id="KW-0479">Metal-binding</keyword>
<sequence>MKKLFRLYHLFFTAWFCGLVLLSGVCAAGFFPSAASSGALSVSRAVLPAAAVTETEALRWDTSDTDISKVDANRKLIAFTFDDAPDSTLKALTEVFEQFNEQNPDCPASATFFCNGIRIDSGTFPLLKKAYQAGFELGNHTDSHKNLLRLSSEEIRKEIDAVDKILQKIDGKPVHLLRVPYGNYNDKVRREAQAPLIDWEIDTEDWKGISADRIFNEIYSKRRPGSIVLMHDGYRHTVEAVSRLLPLLKAEGWQVVGVSQLSKALGRPLYAGKVYTHVSR</sequence>
<dbReference type="PANTHER" id="PTHR10587:SF133">
    <property type="entry name" value="CHITIN DEACETYLASE 1-RELATED"/>
    <property type="match status" value="1"/>
</dbReference>
<evidence type="ECO:0000313" key="5">
    <source>
        <dbReference type="Proteomes" id="UP000824081"/>
    </source>
</evidence>
<comment type="caution">
    <text evidence="4">The sequence shown here is derived from an EMBL/GenBank/DDBJ whole genome shotgun (WGS) entry which is preliminary data.</text>
</comment>
<dbReference type="AlphaFoldDB" id="A0A9D1MGE1"/>
<dbReference type="Gene3D" id="3.20.20.370">
    <property type="entry name" value="Glycoside hydrolase/deacetylase"/>
    <property type="match status" value="1"/>
</dbReference>
<keyword evidence="2" id="KW-0378">Hydrolase</keyword>
<dbReference type="PANTHER" id="PTHR10587">
    <property type="entry name" value="GLYCOSYL TRANSFERASE-RELATED"/>
    <property type="match status" value="1"/>
</dbReference>
<gene>
    <name evidence="4" type="ORF">IAC57_06245</name>
</gene>
<dbReference type="InterPro" id="IPR002509">
    <property type="entry name" value="NODB_dom"/>
</dbReference>
<protein>
    <submittedName>
        <fullName evidence="4">Polysaccharide deacetylase family protein</fullName>
    </submittedName>
</protein>
<dbReference type="SUPFAM" id="SSF88713">
    <property type="entry name" value="Glycoside hydrolase/deacetylase"/>
    <property type="match status" value="1"/>
</dbReference>
<organism evidence="4 5">
    <name type="scientific">Candidatus Scatosoma pullistercoris</name>
    <dbReference type="NCBI Taxonomy" id="2840934"/>
    <lineage>
        <taxon>Bacteria</taxon>
        <taxon>Bacillati</taxon>
        <taxon>Bacillota</taxon>
        <taxon>Clostridia</taxon>
        <taxon>Candidatus Scatosoma</taxon>
    </lineage>
</organism>
<dbReference type="InterPro" id="IPR050248">
    <property type="entry name" value="Polysacc_deacetylase_ArnD"/>
</dbReference>
<name>A0A9D1MGE1_9FIRM</name>
<feature type="domain" description="NodB homology" evidence="3">
    <location>
        <begin position="75"/>
        <end position="256"/>
    </location>
</feature>
<evidence type="ECO:0000256" key="2">
    <source>
        <dbReference type="ARBA" id="ARBA00022801"/>
    </source>
</evidence>
<dbReference type="GO" id="GO:0016810">
    <property type="term" value="F:hydrolase activity, acting on carbon-nitrogen (but not peptide) bonds"/>
    <property type="evidence" value="ECO:0007669"/>
    <property type="project" value="InterPro"/>
</dbReference>
<accession>A0A9D1MGE1</accession>
<evidence type="ECO:0000256" key="1">
    <source>
        <dbReference type="ARBA" id="ARBA00022723"/>
    </source>
</evidence>
<reference evidence="4" key="1">
    <citation type="submission" date="2020-10" db="EMBL/GenBank/DDBJ databases">
        <authorList>
            <person name="Gilroy R."/>
        </authorList>
    </citation>
    <scope>NUCLEOTIDE SEQUENCE</scope>
    <source>
        <strain evidence="4">11687</strain>
    </source>
</reference>
<dbReference type="GO" id="GO:0016020">
    <property type="term" value="C:membrane"/>
    <property type="evidence" value="ECO:0007669"/>
    <property type="project" value="TreeGrafter"/>
</dbReference>
<dbReference type="GO" id="GO:0046872">
    <property type="term" value="F:metal ion binding"/>
    <property type="evidence" value="ECO:0007669"/>
    <property type="project" value="UniProtKB-KW"/>
</dbReference>
<reference evidence="4" key="2">
    <citation type="journal article" date="2021" name="PeerJ">
        <title>Extensive microbial diversity within the chicken gut microbiome revealed by metagenomics and culture.</title>
        <authorList>
            <person name="Gilroy R."/>
            <person name="Ravi A."/>
            <person name="Getino M."/>
            <person name="Pursley I."/>
            <person name="Horton D.L."/>
            <person name="Alikhan N.F."/>
            <person name="Baker D."/>
            <person name="Gharbi K."/>
            <person name="Hall N."/>
            <person name="Watson M."/>
            <person name="Adriaenssens E.M."/>
            <person name="Foster-Nyarko E."/>
            <person name="Jarju S."/>
            <person name="Secka A."/>
            <person name="Antonio M."/>
            <person name="Oren A."/>
            <person name="Chaudhuri R.R."/>
            <person name="La Ragione R."/>
            <person name="Hildebrand F."/>
            <person name="Pallen M.J."/>
        </authorList>
    </citation>
    <scope>NUCLEOTIDE SEQUENCE</scope>
    <source>
        <strain evidence="4">11687</strain>
    </source>
</reference>
<dbReference type="Proteomes" id="UP000824081">
    <property type="component" value="Unassembled WGS sequence"/>
</dbReference>
<dbReference type="InterPro" id="IPR011330">
    <property type="entry name" value="Glyco_hydro/deAcase_b/a-brl"/>
</dbReference>
<evidence type="ECO:0000259" key="3">
    <source>
        <dbReference type="PROSITE" id="PS51677"/>
    </source>
</evidence>
<dbReference type="GO" id="GO:0005975">
    <property type="term" value="P:carbohydrate metabolic process"/>
    <property type="evidence" value="ECO:0007669"/>
    <property type="project" value="InterPro"/>
</dbReference>
<dbReference type="PROSITE" id="PS51677">
    <property type="entry name" value="NODB"/>
    <property type="match status" value="1"/>
</dbReference>
<evidence type="ECO:0000313" key="4">
    <source>
        <dbReference type="EMBL" id="HIU59685.1"/>
    </source>
</evidence>
<dbReference type="Pfam" id="PF01522">
    <property type="entry name" value="Polysacc_deac_1"/>
    <property type="match status" value="1"/>
</dbReference>
<dbReference type="EMBL" id="DVMZ01000172">
    <property type="protein sequence ID" value="HIU59685.1"/>
    <property type="molecule type" value="Genomic_DNA"/>
</dbReference>